<dbReference type="InParanoid" id="A0A7E5W1B3"/>
<accession>A0A7E5W1B3</accession>
<evidence type="ECO:0000313" key="8">
    <source>
        <dbReference type="RefSeq" id="XP_026734302.1"/>
    </source>
</evidence>
<proteinExistence type="predicted"/>
<comment type="subcellular location">
    <subcellularLocation>
        <location evidence="2">Cell projection</location>
    </subcellularLocation>
    <subcellularLocation>
        <location evidence="1">Cytoplasm</location>
        <location evidence="1">Cytoskeleton</location>
    </subcellularLocation>
</comment>
<protein>
    <submittedName>
        <fullName evidence="8">Dynein regulatory complex protein 9-like isoform X1</fullName>
    </submittedName>
</protein>
<evidence type="ECO:0000256" key="4">
    <source>
        <dbReference type="ARBA" id="ARBA00023212"/>
    </source>
</evidence>
<evidence type="ECO:0000313" key="7">
    <source>
        <dbReference type="Proteomes" id="UP000322000"/>
    </source>
</evidence>
<dbReference type="AlphaFoldDB" id="A0A7E5W1B3"/>
<dbReference type="GO" id="GO:0044782">
    <property type="term" value="P:cilium organization"/>
    <property type="evidence" value="ECO:0007669"/>
    <property type="project" value="TreeGrafter"/>
</dbReference>
<dbReference type="GO" id="GO:0005856">
    <property type="term" value="C:cytoskeleton"/>
    <property type="evidence" value="ECO:0007669"/>
    <property type="project" value="UniProtKB-SubCell"/>
</dbReference>
<keyword evidence="4" id="KW-0206">Cytoskeleton</keyword>
<name>A0A7E5W1B3_TRINI</name>
<dbReference type="InterPro" id="IPR042618">
    <property type="entry name" value="IQCG"/>
</dbReference>
<dbReference type="CDD" id="cd23766">
    <property type="entry name" value="IQCG"/>
    <property type="match status" value="1"/>
</dbReference>
<evidence type="ECO:0000256" key="2">
    <source>
        <dbReference type="ARBA" id="ARBA00004316"/>
    </source>
</evidence>
<keyword evidence="6" id="KW-0175">Coiled coil</keyword>
<sequence length="407" mass="47959">MERGRIASIVSDTWGRAAVYTYETPKAASTTEQPEILYTSNAYLRTTASSISQELAELHIPDPITLVPVEGMTTLLSYLYATLLEDVISQMWILERCNNELNIRKTLFDLDNFLAVKFDIKKPNHADEDLVDINPANLNSITYKIKKLDADRKYVNNVVQSTYLDLAQSFHFTPLVKYIREIETRNKYRAELEEEESKNRMLRKELSRQVRQQRNHFKTVLYDTDVNIDRLRTQVEDSVLLSEVRSRYIDNWQQARAEQNNQVISDIESIPGDKIANYKLRTGQENRVHAEVELLVNIAINETLAKVEEWMDKYDTDMENIDLKIQIKKNDYQNMRDKRFELEEMLAKHEMQMKAWIKFKEEREENRRYIELMTNSAIIVQAWWRGLIVRLQLGPFKVKKPKKGLKK</sequence>
<dbReference type="GO" id="GO:0031514">
    <property type="term" value="C:motile cilium"/>
    <property type="evidence" value="ECO:0007669"/>
    <property type="project" value="TreeGrafter"/>
</dbReference>
<dbReference type="KEGG" id="tnl:113498493"/>
<reference evidence="8" key="1">
    <citation type="submission" date="2025-08" db="UniProtKB">
        <authorList>
            <consortium name="RefSeq"/>
        </authorList>
    </citation>
    <scope>IDENTIFICATION</scope>
</reference>
<dbReference type="FunCoup" id="A0A7E5W1B3">
    <property type="interactions" value="31"/>
</dbReference>
<dbReference type="OrthoDB" id="76265at2759"/>
<feature type="coiled-coil region" evidence="6">
    <location>
        <begin position="318"/>
        <end position="352"/>
    </location>
</feature>
<dbReference type="RefSeq" id="XP_026734302.1">
    <property type="nucleotide sequence ID" value="XM_026878501.1"/>
</dbReference>
<organism evidence="7 8">
    <name type="scientific">Trichoplusia ni</name>
    <name type="common">Cabbage looper</name>
    <dbReference type="NCBI Taxonomy" id="7111"/>
    <lineage>
        <taxon>Eukaryota</taxon>
        <taxon>Metazoa</taxon>
        <taxon>Ecdysozoa</taxon>
        <taxon>Arthropoda</taxon>
        <taxon>Hexapoda</taxon>
        <taxon>Insecta</taxon>
        <taxon>Pterygota</taxon>
        <taxon>Neoptera</taxon>
        <taxon>Endopterygota</taxon>
        <taxon>Lepidoptera</taxon>
        <taxon>Glossata</taxon>
        <taxon>Ditrysia</taxon>
        <taxon>Noctuoidea</taxon>
        <taxon>Noctuidae</taxon>
        <taxon>Plusiinae</taxon>
        <taxon>Trichoplusia</taxon>
    </lineage>
</organism>
<evidence type="ECO:0000256" key="6">
    <source>
        <dbReference type="SAM" id="Coils"/>
    </source>
</evidence>
<evidence type="ECO:0000256" key="1">
    <source>
        <dbReference type="ARBA" id="ARBA00004245"/>
    </source>
</evidence>
<dbReference type="GeneID" id="113498493"/>
<dbReference type="GO" id="GO:0005737">
    <property type="term" value="C:cytoplasm"/>
    <property type="evidence" value="ECO:0007669"/>
    <property type="project" value="TreeGrafter"/>
</dbReference>
<dbReference type="PANTHER" id="PTHR14871:SF1">
    <property type="entry name" value="DYNEIN REGULATORY COMPLEX PROTEIN 9"/>
    <property type="match status" value="1"/>
</dbReference>
<gene>
    <name evidence="8" type="primary">LOC113498493</name>
</gene>
<dbReference type="Proteomes" id="UP000322000">
    <property type="component" value="Chromosome 11"/>
</dbReference>
<feature type="coiled-coil region" evidence="6">
    <location>
        <begin position="178"/>
        <end position="212"/>
    </location>
</feature>
<keyword evidence="5" id="KW-0966">Cell projection</keyword>
<dbReference type="PANTHER" id="PTHR14871">
    <property type="entry name" value="DYNEIN REGULATORY COMPLEX PROTEIN 9"/>
    <property type="match status" value="1"/>
</dbReference>
<keyword evidence="3" id="KW-0963">Cytoplasm</keyword>
<evidence type="ECO:0000256" key="5">
    <source>
        <dbReference type="ARBA" id="ARBA00023273"/>
    </source>
</evidence>
<evidence type="ECO:0000256" key="3">
    <source>
        <dbReference type="ARBA" id="ARBA00022490"/>
    </source>
</evidence>
<keyword evidence="7" id="KW-1185">Reference proteome</keyword>